<accession>A0ABP8ZV84</accession>
<gene>
    <name evidence="2" type="ORF">GCM10023230_16180</name>
</gene>
<comment type="caution">
    <text evidence="2">The sequence shown here is derived from an EMBL/GenBank/DDBJ whole genome shotgun (WGS) entry which is preliminary data.</text>
</comment>
<reference evidence="3" key="1">
    <citation type="journal article" date="2019" name="Int. J. Syst. Evol. Microbiol.">
        <title>The Global Catalogue of Microorganisms (GCM) 10K type strain sequencing project: providing services to taxonomists for standard genome sequencing and annotation.</title>
        <authorList>
            <consortium name="The Broad Institute Genomics Platform"/>
            <consortium name="The Broad Institute Genome Sequencing Center for Infectious Disease"/>
            <person name="Wu L."/>
            <person name="Ma J."/>
        </authorList>
    </citation>
    <scope>NUCLEOTIDE SEQUENCE [LARGE SCALE GENOMIC DNA]</scope>
    <source>
        <strain evidence="3">JCM 18198</strain>
    </source>
</reference>
<organism evidence="2 3">
    <name type="scientific">Flavobacterium hankyongi</name>
    <dbReference type="NCBI Taxonomy" id="1176532"/>
    <lineage>
        <taxon>Bacteria</taxon>
        <taxon>Pseudomonadati</taxon>
        <taxon>Bacteroidota</taxon>
        <taxon>Flavobacteriia</taxon>
        <taxon>Flavobacteriales</taxon>
        <taxon>Flavobacteriaceae</taxon>
        <taxon>Flavobacterium</taxon>
    </lineage>
</organism>
<evidence type="ECO:0000256" key="1">
    <source>
        <dbReference type="SAM" id="Phobius"/>
    </source>
</evidence>
<protein>
    <submittedName>
        <fullName evidence="2">Uncharacterized protein</fullName>
    </submittedName>
</protein>
<keyword evidence="1" id="KW-1133">Transmembrane helix</keyword>
<keyword evidence="1" id="KW-0812">Transmembrane</keyword>
<proteinExistence type="predicted"/>
<sequence>MNSGLYFLKVRNYKVTRTTKFVKDNLSDYLKFKSYLKLIKAKYAIVVLGKFFICIPSTNVFFGYSNIIMFLFYK</sequence>
<evidence type="ECO:0000313" key="3">
    <source>
        <dbReference type="Proteomes" id="UP001500141"/>
    </source>
</evidence>
<name>A0ABP8ZV84_9FLAO</name>
<keyword evidence="1" id="KW-0472">Membrane</keyword>
<keyword evidence="3" id="KW-1185">Reference proteome</keyword>
<dbReference type="EMBL" id="BAABIP010000014">
    <property type="protein sequence ID" value="GAA4767179.1"/>
    <property type="molecule type" value="Genomic_DNA"/>
</dbReference>
<feature type="transmembrane region" description="Helical" evidence="1">
    <location>
        <begin position="43"/>
        <end position="73"/>
    </location>
</feature>
<dbReference type="Proteomes" id="UP001500141">
    <property type="component" value="Unassembled WGS sequence"/>
</dbReference>
<evidence type="ECO:0000313" key="2">
    <source>
        <dbReference type="EMBL" id="GAA4767179.1"/>
    </source>
</evidence>